<protein>
    <submittedName>
        <fullName evidence="1">Uncharacterized protein</fullName>
    </submittedName>
</protein>
<name>A0A843W0S1_COLES</name>
<evidence type="ECO:0000313" key="1">
    <source>
        <dbReference type="EMBL" id="MQM03352.1"/>
    </source>
</evidence>
<dbReference type="Proteomes" id="UP000652761">
    <property type="component" value="Unassembled WGS sequence"/>
</dbReference>
<accession>A0A843W0S1</accession>
<comment type="caution">
    <text evidence="1">The sequence shown here is derived from an EMBL/GenBank/DDBJ whole genome shotgun (WGS) entry which is preliminary data.</text>
</comment>
<sequence length="94" mass="10422">MVGGASTSRDEPGRSVLEGQLAAAVRRAEDVAAELQEREADLRASLARTAALEKEMAEMCLRPKTNEATGLRREADELRSQLGSERHRYELLRL</sequence>
<keyword evidence="2" id="KW-1185">Reference proteome</keyword>
<gene>
    <name evidence="1" type="ORF">Taro_036133</name>
</gene>
<evidence type="ECO:0000313" key="2">
    <source>
        <dbReference type="Proteomes" id="UP000652761"/>
    </source>
</evidence>
<dbReference type="EMBL" id="NMUH01003018">
    <property type="protein sequence ID" value="MQM03352.1"/>
    <property type="molecule type" value="Genomic_DNA"/>
</dbReference>
<dbReference type="AlphaFoldDB" id="A0A843W0S1"/>
<proteinExistence type="predicted"/>
<organism evidence="1 2">
    <name type="scientific">Colocasia esculenta</name>
    <name type="common">Wild taro</name>
    <name type="synonym">Arum esculentum</name>
    <dbReference type="NCBI Taxonomy" id="4460"/>
    <lineage>
        <taxon>Eukaryota</taxon>
        <taxon>Viridiplantae</taxon>
        <taxon>Streptophyta</taxon>
        <taxon>Embryophyta</taxon>
        <taxon>Tracheophyta</taxon>
        <taxon>Spermatophyta</taxon>
        <taxon>Magnoliopsida</taxon>
        <taxon>Liliopsida</taxon>
        <taxon>Araceae</taxon>
        <taxon>Aroideae</taxon>
        <taxon>Colocasieae</taxon>
        <taxon>Colocasia</taxon>
    </lineage>
</organism>
<reference evidence="1" key="1">
    <citation type="submission" date="2017-07" db="EMBL/GenBank/DDBJ databases">
        <title>Taro Niue Genome Assembly and Annotation.</title>
        <authorList>
            <person name="Atibalentja N."/>
            <person name="Keating K."/>
            <person name="Fields C.J."/>
        </authorList>
    </citation>
    <scope>NUCLEOTIDE SEQUENCE</scope>
    <source>
        <strain evidence="1">Niue_2</strain>
        <tissue evidence="1">Leaf</tissue>
    </source>
</reference>